<organism evidence="1 2">
    <name type="scientific">Limosilactobacillus secaliphilus</name>
    <dbReference type="NCBI Taxonomy" id="396268"/>
    <lineage>
        <taxon>Bacteria</taxon>
        <taxon>Bacillati</taxon>
        <taxon>Bacillota</taxon>
        <taxon>Bacilli</taxon>
        <taxon>Lactobacillales</taxon>
        <taxon>Lactobacillaceae</taxon>
        <taxon>Limosilactobacillus</taxon>
    </lineage>
</organism>
<sequence length="59" mass="6521">MKQFTKGFAFGTLATLGAIASGVLAFHKTVIQPIEETEEKFDNNRRAAVRKGRSAHQML</sequence>
<dbReference type="STRING" id="396268.IV45_GL000169"/>
<dbReference type="RefSeq" id="WP_057740529.1">
    <property type="nucleotide sequence ID" value="NZ_JQBW01000006.1"/>
</dbReference>
<dbReference type="Proteomes" id="UP000050934">
    <property type="component" value="Unassembled WGS sequence"/>
</dbReference>
<name>A0A0R2I2K5_9LACO</name>
<evidence type="ECO:0000313" key="1">
    <source>
        <dbReference type="EMBL" id="KRN59131.1"/>
    </source>
</evidence>
<dbReference type="PATRIC" id="fig|396268.3.peg.169"/>
<dbReference type="EMBL" id="JQBW01000006">
    <property type="protein sequence ID" value="KRN59131.1"/>
    <property type="molecule type" value="Genomic_DNA"/>
</dbReference>
<evidence type="ECO:0008006" key="3">
    <source>
        <dbReference type="Google" id="ProtNLM"/>
    </source>
</evidence>
<gene>
    <name evidence="1" type="ORF">IV45_GL000169</name>
</gene>
<proteinExistence type="predicted"/>
<accession>A0A0R2I2K5</accession>
<comment type="caution">
    <text evidence="1">The sequence shown here is derived from an EMBL/GenBank/DDBJ whole genome shotgun (WGS) entry which is preliminary data.</text>
</comment>
<reference evidence="1 2" key="1">
    <citation type="journal article" date="2015" name="Genome Announc.">
        <title>Expanding the biotechnology potential of lactobacilli through comparative genomics of 213 strains and associated genera.</title>
        <authorList>
            <person name="Sun Z."/>
            <person name="Harris H.M."/>
            <person name="McCann A."/>
            <person name="Guo C."/>
            <person name="Argimon S."/>
            <person name="Zhang W."/>
            <person name="Yang X."/>
            <person name="Jeffery I.B."/>
            <person name="Cooney J.C."/>
            <person name="Kagawa T.F."/>
            <person name="Liu W."/>
            <person name="Song Y."/>
            <person name="Salvetti E."/>
            <person name="Wrobel A."/>
            <person name="Rasinkangas P."/>
            <person name="Parkhill J."/>
            <person name="Rea M.C."/>
            <person name="O'Sullivan O."/>
            <person name="Ritari J."/>
            <person name="Douillard F.P."/>
            <person name="Paul Ross R."/>
            <person name="Yang R."/>
            <person name="Briner A.E."/>
            <person name="Felis G.E."/>
            <person name="de Vos W.M."/>
            <person name="Barrangou R."/>
            <person name="Klaenhammer T.R."/>
            <person name="Caufield P.W."/>
            <person name="Cui Y."/>
            <person name="Zhang H."/>
            <person name="O'Toole P.W."/>
        </authorList>
    </citation>
    <scope>NUCLEOTIDE SEQUENCE [LARGE SCALE GENOMIC DNA]</scope>
    <source>
        <strain evidence="1 2">DSM 17896</strain>
    </source>
</reference>
<dbReference type="OrthoDB" id="2144046at2"/>
<protein>
    <recommendedName>
        <fullName evidence="3">DUF3042 domain-containing protein</fullName>
    </recommendedName>
</protein>
<dbReference type="InterPro" id="IPR021402">
    <property type="entry name" value="DUF3042"/>
</dbReference>
<dbReference type="AlphaFoldDB" id="A0A0R2I2K5"/>
<evidence type="ECO:0000313" key="2">
    <source>
        <dbReference type="Proteomes" id="UP000050934"/>
    </source>
</evidence>
<dbReference type="Pfam" id="PF11240">
    <property type="entry name" value="DUF3042"/>
    <property type="match status" value="1"/>
</dbReference>
<keyword evidence="2" id="KW-1185">Reference proteome</keyword>